<accession>A0ABW2IYH5</accession>
<proteinExistence type="predicted"/>
<name>A0ABW2IYH5_9GAMM</name>
<dbReference type="RefSeq" id="WP_188437776.1">
    <property type="nucleotide sequence ID" value="NZ_JBHTBD010000007.1"/>
</dbReference>
<keyword evidence="2" id="KW-1185">Reference proteome</keyword>
<dbReference type="Proteomes" id="UP001596506">
    <property type="component" value="Unassembled WGS sequence"/>
</dbReference>
<protein>
    <submittedName>
        <fullName evidence="1">Uncharacterized protein</fullName>
    </submittedName>
</protein>
<gene>
    <name evidence="1" type="ORF">ACFQQA_15700</name>
</gene>
<evidence type="ECO:0000313" key="2">
    <source>
        <dbReference type="Proteomes" id="UP001596506"/>
    </source>
</evidence>
<reference evidence="2" key="1">
    <citation type="journal article" date="2019" name="Int. J. Syst. Evol. Microbiol.">
        <title>The Global Catalogue of Microorganisms (GCM) 10K type strain sequencing project: providing services to taxonomists for standard genome sequencing and annotation.</title>
        <authorList>
            <consortium name="The Broad Institute Genomics Platform"/>
            <consortium name="The Broad Institute Genome Sequencing Center for Infectious Disease"/>
            <person name="Wu L."/>
            <person name="Ma J."/>
        </authorList>
    </citation>
    <scope>NUCLEOTIDE SEQUENCE [LARGE SCALE GENOMIC DNA]</scope>
    <source>
        <strain evidence="2">CCUG 60559</strain>
    </source>
</reference>
<dbReference type="EMBL" id="JBHTBD010000007">
    <property type="protein sequence ID" value="MFC7296164.1"/>
    <property type="molecule type" value="Genomic_DNA"/>
</dbReference>
<sequence>MGPVALFDKSFLQSLSVDESVWFDHFFVANISPLFYIETLADLDKEMSRGKTAEQVVGNIAEKAPQMSGAANISHLDLLVGSLMGYPVSMTNRPVIGGGRQVEAAGKRGVNFDLSPEAKAFNRWQDGEYQKLEREFARAWRAQIKGMTFESSASYAQKLGVDISSCKNMNDAANAANRIVNLTNKPYELIGFIVNAVGIPREYQQKLVRRYQIAGFPPLTRFAPYAAHVIKVEVFFHICVSRGFISADRPSNKIDIAYLHYLPFCNVFISGDKLHRSTVDLFLKDDQRFVWGPDLKMDLGRLNAHYMEFPQEVKDKGVLSFASRPPTEVDYLTSELWDLLGPSWRNSEGDTAPITQETNDKILEHVKQFTDAPTLPPDGIVDPLDEVDSVSLQRSVRRKRGSWYQVPKDLKDG</sequence>
<comment type="caution">
    <text evidence="1">The sequence shown here is derived from an EMBL/GenBank/DDBJ whole genome shotgun (WGS) entry which is preliminary data.</text>
</comment>
<evidence type="ECO:0000313" key="1">
    <source>
        <dbReference type="EMBL" id="MFC7296164.1"/>
    </source>
</evidence>
<organism evidence="1 2">
    <name type="scientific">Marinobacter aromaticivorans</name>
    <dbReference type="NCBI Taxonomy" id="1494078"/>
    <lineage>
        <taxon>Bacteria</taxon>
        <taxon>Pseudomonadati</taxon>
        <taxon>Pseudomonadota</taxon>
        <taxon>Gammaproteobacteria</taxon>
        <taxon>Pseudomonadales</taxon>
        <taxon>Marinobacteraceae</taxon>
        <taxon>Marinobacter</taxon>
    </lineage>
</organism>